<evidence type="ECO:0000256" key="2">
    <source>
        <dbReference type="ARBA" id="ARBA00022963"/>
    </source>
</evidence>
<evidence type="ECO:0000313" key="7">
    <source>
        <dbReference type="Proteomes" id="UP000717696"/>
    </source>
</evidence>
<keyword evidence="3" id="KW-0443">Lipid metabolism</keyword>
<dbReference type="OrthoDB" id="4587051at2759"/>
<evidence type="ECO:0000256" key="3">
    <source>
        <dbReference type="ARBA" id="ARBA00023098"/>
    </source>
</evidence>
<keyword evidence="1" id="KW-0378">Hydrolase</keyword>
<dbReference type="GO" id="GO:0016020">
    <property type="term" value="C:membrane"/>
    <property type="evidence" value="ECO:0007669"/>
    <property type="project" value="TreeGrafter"/>
</dbReference>
<dbReference type="Pfam" id="PF01734">
    <property type="entry name" value="Patatin"/>
    <property type="match status" value="1"/>
</dbReference>
<organism evidence="6 7">
    <name type="scientific">Dactylonectria estremocensis</name>
    <dbReference type="NCBI Taxonomy" id="1079267"/>
    <lineage>
        <taxon>Eukaryota</taxon>
        <taxon>Fungi</taxon>
        <taxon>Dikarya</taxon>
        <taxon>Ascomycota</taxon>
        <taxon>Pezizomycotina</taxon>
        <taxon>Sordariomycetes</taxon>
        <taxon>Hypocreomycetidae</taxon>
        <taxon>Hypocreales</taxon>
        <taxon>Nectriaceae</taxon>
        <taxon>Dactylonectria</taxon>
    </lineage>
</organism>
<dbReference type="EMBL" id="JAGMUU010000008">
    <property type="protein sequence ID" value="KAH7147011.1"/>
    <property type="molecule type" value="Genomic_DNA"/>
</dbReference>
<evidence type="ECO:0000256" key="1">
    <source>
        <dbReference type="ARBA" id="ARBA00022801"/>
    </source>
</evidence>
<dbReference type="InterPro" id="IPR016035">
    <property type="entry name" value="Acyl_Trfase/lysoPLipase"/>
</dbReference>
<comment type="caution">
    <text evidence="6">The sequence shown here is derived from an EMBL/GenBank/DDBJ whole genome shotgun (WGS) entry which is preliminary data.</text>
</comment>
<reference evidence="6" key="1">
    <citation type="journal article" date="2021" name="Nat. Commun.">
        <title>Genetic determinants of endophytism in the Arabidopsis root mycobiome.</title>
        <authorList>
            <person name="Mesny F."/>
            <person name="Miyauchi S."/>
            <person name="Thiergart T."/>
            <person name="Pickel B."/>
            <person name="Atanasova L."/>
            <person name="Karlsson M."/>
            <person name="Huettel B."/>
            <person name="Barry K.W."/>
            <person name="Haridas S."/>
            <person name="Chen C."/>
            <person name="Bauer D."/>
            <person name="Andreopoulos W."/>
            <person name="Pangilinan J."/>
            <person name="LaButti K."/>
            <person name="Riley R."/>
            <person name="Lipzen A."/>
            <person name="Clum A."/>
            <person name="Drula E."/>
            <person name="Henrissat B."/>
            <person name="Kohler A."/>
            <person name="Grigoriev I.V."/>
            <person name="Martin F.M."/>
            <person name="Hacquard S."/>
        </authorList>
    </citation>
    <scope>NUCLEOTIDE SEQUENCE</scope>
    <source>
        <strain evidence="6">MPI-CAGE-AT-0021</strain>
    </source>
</reference>
<keyword evidence="2" id="KW-0442">Lipid degradation</keyword>
<evidence type="ECO:0000256" key="4">
    <source>
        <dbReference type="SAM" id="MobiDB-lite"/>
    </source>
</evidence>
<dbReference type="GO" id="GO:0046486">
    <property type="term" value="P:glycerolipid metabolic process"/>
    <property type="evidence" value="ECO:0007669"/>
    <property type="project" value="UniProtKB-ARBA"/>
</dbReference>
<dbReference type="InterPro" id="IPR002641">
    <property type="entry name" value="PNPLA_dom"/>
</dbReference>
<evidence type="ECO:0000259" key="5">
    <source>
        <dbReference type="Pfam" id="PF01734"/>
    </source>
</evidence>
<dbReference type="GO" id="GO:0019369">
    <property type="term" value="P:arachidonate metabolic process"/>
    <property type="evidence" value="ECO:0007669"/>
    <property type="project" value="TreeGrafter"/>
</dbReference>
<name>A0A9P9EYP1_9HYPO</name>
<keyword evidence="7" id="KW-1185">Reference proteome</keyword>
<dbReference type="PANTHER" id="PTHR24185:SF1">
    <property type="entry name" value="CALCIUM-INDEPENDENT PHOSPHOLIPASE A2-GAMMA"/>
    <property type="match status" value="1"/>
</dbReference>
<evidence type="ECO:0000313" key="6">
    <source>
        <dbReference type="EMBL" id="KAH7147011.1"/>
    </source>
</evidence>
<dbReference type="AlphaFoldDB" id="A0A9P9EYP1"/>
<dbReference type="SUPFAM" id="SSF52151">
    <property type="entry name" value="FabD/lysophospholipase-like"/>
    <property type="match status" value="1"/>
</dbReference>
<dbReference type="GO" id="GO:0047499">
    <property type="term" value="F:calcium-independent phospholipase A2 activity"/>
    <property type="evidence" value="ECO:0007669"/>
    <property type="project" value="TreeGrafter"/>
</dbReference>
<dbReference type="Gene3D" id="3.40.1090.10">
    <property type="entry name" value="Cytosolic phospholipase A2 catalytic domain"/>
    <property type="match status" value="1"/>
</dbReference>
<gene>
    <name evidence="6" type="ORF">B0J13DRAFT_621934</name>
</gene>
<protein>
    <recommendedName>
        <fullName evidence="5">PNPLA domain-containing protein</fullName>
    </recommendedName>
</protein>
<accession>A0A9P9EYP1</accession>
<proteinExistence type="predicted"/>
<feature type="region of interest" description="Disordered" evidence="4">
    <location>
        <begin position="56"/>
        <end position="90"/>
    </location>
</feature>
<sequence length="138" mass="15180">MDHDDSPRLLRFLSLDGGGIRGLSSLLILEHVMEGIREAGLEQVPRQCDRFDLIGGTSTGGHDHRHHDRQARHDRRRVHSDISKGGRDGLYPEANGLPASVVLAITKDNIDAPPTLFTTYDTSTSLSGCTIWQVAQDL</sequence>
<feature type="domain" description="PNPLA" evidence="5">
    <location>
        <begin position="13"/>
        <end position="61"/>
    </location>
</feature>
<dbReference type="PANTHER" id="PTHR24185">
    <property type="entry name" value="CALCIUM-INDEPENDENT PHOSPHOLIPASE A2-GAMMA"/>
    <property type="match status" value="1"/>
</dbReference>
<feature type="compositionally biased region" description="Basic residues" evidence="4">
    <location>
        <begin position="63"/>
        <end position="78"/>
    </location>
</feature>
<dbReference type="Proteomes" id="UP000717696">
    <property type="component" value="Unassembled WGS sequence"/>
</dbReference>
<dbReference type="GO" id="GO:0016042">
    <property type="term" value="P:lipid catabolic process"/>
    <property type="evidence" value="ECO:0007669"/>
    <property type="project" value="UniProtKB-KW"/>
</dbReference>